<dbReference type="Gene3D" id="2.60.120.10">
    <property type="entry name" value="Jelly Rolls"/>
    <property type="match status" value="1"/>
</dbReference>
<dbReference type="STRING" id="662367.SAMN05216167_101702"/>
<keyword evidence="1" id="KW-0805">Transcription regulation</keyword>
<evidence type="ECO:0000256" key="3">
    <source>
        <dbReference type="ARBA" id="ARBA00023163"/>
    </source>
</evidence>
<evidence type="ECO:0000259" key="4">
    <source>
        <dbReference type="PROSITE" id="PS01124"/>
    </source>
</evidence>
<proteinExistence type="predicted"/>
<evidence type="ECO:0000313" key="6">
    <source>
        <dbReference type="Proteomes" id="UP000198598"/>
    </source>
</evidence>
<evidence type="ECO:0000256" key="2">
    <source>
        <dbReference type="ARBA" id="ARBA00023125"/>
    </source>
</evidence>
<dbReference type="Pfam" id="PF02311">
    <property type="entry name" value="AraC_binding"/>
    <property type="match status" value="1"/>
</dbReference>
<dbReference type="Pfam" id="PF12833">
    <property type="entry name" value="HTH_18"/>
    <property type="match status" value="1"/>
</dbReference>
<dbReference type="EMBL" id="FOLQ01000001">
    <property type="protein sequence ID" value="SFC23259.1"/>
    <property type="molecule type" value="Genomic_DNA"/>
</dbReference>
<dbReference type="OrthoDB" id="9793451at2"/>
<dbReference type="PANTHER" id="PTHR43280:SF32">
    <property type="entry name" value="TRANSCRIPTIONAL REGULATORY PROTEIN"/>
    <property type="match status" value="1"/>
</dbReference>
<evidence type="ECO:0000256" key="1">
    <source>
        <dbReference type="ARBA" id="ARBA00023015"/>
    </source>
</evidence>
<name>A0A1I1HGG5_9BACT</name>
<dbReference type="GO" id="GO:0003700">
    <property type="term" value="F:DNA-binding transcription factor activity"/>
    <property type="evidence" value="ECO:0007669"/>
    <property type="project" value="InterPro"/>
</dbReference>
<organism evidence="5 6">
    <name type="scientific">Spirosoma endophyticum</name>
    <dbReference type="NCBI Taxonomy" id="662367"/>
    <lineage>
        <taxon>Bacteria</taxon>
        <taxon>Pseudomonadati</taxon>
        <taxon>Bacteroidota</taxon>
        <taxon>Cytophagia</taxon>
        <taxon>Cytophagales</taxon>
        <taxon>Cytophagaceae</taxon>
        <taxon>Spirosoma</taxon>
    </lineage>
</organism>
<sequence>MEPKLFPTYHIHDFLKPRDRGDFDISRYEEMDDPEHLVFPHKHAFYEVMFITDGYSRQKIDYVDYHIKPNSLFLISPGQLHQWQETEDIAGFSLLFTEAFFLHYQPDKNKLFELSYLDDVHSNPYLHLTGEEAGEVQLLLQLLHTEYHRYEPSRAMLASLLNVFLLTVQRYVSRNKSTPAPAQIVLYKRFYTLLAAELGNHHTVSYYADRLHVTPDHLNKLVKAVTGIPASAVIRQRLVLEAKQLLSFTDTSIAEVASALGWDDPAYFARVFKQETKVTPLHFRRQMQDLS</sequence>
<dbReference type="InterPro" id="IPR018060">
    <property type="entry name" value="HTH_AraC"/>
</dbReference>
<dbReference type="InterPro" id="IPR009057">
    <property type="entry name" value="Homeodomain-like_sf"/>
</dbReference>
<dbReference type="SUPFAM" id="SSF46689">
    <property type="entry name" value="Homeodomain-like"/>
    <property type="match status" value="1"/>
</dbReference>
<keyword evidence="6" id="KW-1185">Reference proteome</keyword>
<evidence type="ECO:0000313" key="5">
    <source>
        <dbReference type="EMBL" id="SFC23259.1"/>
    </source>
</evidence>
<keyword evidence="2 5" id="KW-0238">DNA-binding</keyword>
<protein>
    <submittedName>
        <fullName evidence="5">AraC-type DNA-binding protein</fullName>
    </submittedName>
</protein>
<dbReference type="Proteomes" id="UP000198598">
    <property type="component" value="Unassembled WGS sequence"/>
</dbReference>
<feature type="domain" description="HTH araC/xylS-type" evidence="4">
    <location>
        <begin position="188"/>
        <end position="286"/>
    </location>
</feature>
<dbReference type="PANTHER" id="PTHR43280">
    <property type="entry name" value="ARAC-FAMILY TRANSCRIPTIONAL REGULATOR"/>
    <property type="match status" value="1"/>
</dbReference>
<dbReference type="AlphaFoldDB" id="A0A1I1HGG5"/>
<dbReference type="PROSITE" id="PS01124">
    <property type="entry name" value="HTH_ARAC_FAMILY_2"/>
    <property type="match status" value="1"/>
</dbReference>
<accession>A0A1I1HGG5</accession>
<reference evidence="5 6" key="1">
    <citation type="submission" date="2016-10" db="EMBL/GenBank/DDBJ databases">
        <authorList>
            <person name="de Groot N.N."/>
        </authorList>
    </citation>
    <scope>NUCLEOTIDE SEQUENCE [LARGE SCALE GENOMIC DNA]</scope>
    <source>
        <strain evidence="5 6">DSM 26130</strain>
    </source>
</reference>
<dbReference type="InterPro" id="IPR037923">
    <property type="entry name" value="HTH-like"/>
</dbReference>
<dbReference type="GO" id="GO:0043565">
    <property type="term" value="F:sequence-specific DNA binding"/>
    <property type="evidence" value="ECO:0007669"/>
    <property type="project" value="InterPro"/>
</dbReference>
<keyword evidence="3" id="KW-0804">Transcription</keyword>
<dbReference type="InterPro" id="IPR014710">
    <property type="entry name" value="RmlC-like_jellyroll"/>
</dbReference>
<dbReference type="Gene3D" id="1.10.10.60">
    <property type="entry name" value="Homeodomain-like"/>
    <property type="match status" value="1"/>
</dbReference>
<dbReference type="SMART" id="SM00342">
    <property type="entry name" value="HTH_ARAC"/>
    <property type="match status" value="1"/>
</dbReference>
<dbReference type="SUPFAM" id="SSF51215">
    <property type="entry name" value="Regulatory protein AraC"/>
    <property type="match status" value="1"/>
</dbReference>
<gene>
    <name evidence="5" type="ORF">SAMN05216167_101702</name>
</gene>
<dbReference type="RefSeq" id="WP_093823038.1">
    <property type="nucleotide sequence ID" value="NZ_FOLQ01000001.1"/>
</dbReference>
<dbReference type="InterPro" id="IPR003313">
    <property type="entry name" value="AraC-bd"/>
</dbReference>